<evidence type="ECO:0000256" key="1">
    <source>
        <dbReference type="SAM" id="MobiDB-lite"/>
    </source>
</evidence>
<keyword evidence="3" id="KW-1185">Reference proteome</keyword>
<gene>
    <name evidence="2" type="ORF">niasHS_013396</name>
</gene>
<evidence type="ECO:0000313" key="2">
    <source>
        <dbReference type="EMBL" id="KAL3075173.1"/>
    </source>
</evidence>
<dbReference type="EMBL" id="JBICCN010000355">
    <property type="protein sequence ID" value="KAL3075173.1"/>
    <property type="molecule type" value="Genomic_DNA"/>
</dbReference>
<evidence type="ECO:0000313" key="3">
    <source>
        <dbReference type="Proteomes" id="UP001620645"/>
    </source>
</evidence>
<sequence length="120" mass="14391">MRLRAAISTHARTHAYAVTGQEITCCSRHRPHAPPAQNAQMQKACHVFRKNFQKITKISQPQMCQSKAQKVQLQRKGTTKMEVFRALNDQRWTKQKQRQRKRTKHRWRRVRRRQRFGQSN</sequence>
<name>A0ABD2IG61_HETSC</name>
<accession>A0ABD2IG61</accession>
<protein>
    <submittedName>
        <fullName evidence="2">Uncharacterized protein</fullName>
    </submittedName>
</protein>
<proteinExistence type="predicted"/>
<feature type="region of interest" description="Disordered" evidence="1">
    <location>
        <begin position="87"/>
        <end position="120"/>
    </location>
</feature>
<organism evidence="2 3">
    <name type="scientific">Heterodera schachtii</name>
    <name type="common">Sugarbeet cyst nematode worm</name>
    <name type="synonym">Tylenchus schachtii</name>
    <dbReference type="NCBI Taxonomy" id="97005"/>
    <lineage>
        <taxon>Eukaryota</taxon>
        <taxon>Metazoa</taxon>
        <taxon>Ecdysozoa</taxon>
        <taxon>Nematoda</taxon>
        <taxon>Chromadorea</taxon>
        <taxon>Rhabditida</taxon>
        <taxon>Tylenchina</taxon>
        <taxon>Tylenchomorpha</taxon>
        <taxon>Tylenchoidea</taxon>
        <taxon>Heteroderidae</taxon>
        <taxon>Heteroderinae</taxon>
        <taxon>Heterodera</taxon>
    </lineage>
</organism>
<dbReference type="AlphaFoldDB" id="A0ABD2IG61"/>
<comment type="caution">
    <text evidence="2">The sequence shown here is derived from an EMBL/GenBank/DDBJ whole genome shotgun (WGS) entry which is preliminary data.</text>
</comment>
<reference evidence="2 3" key="1">
    <citation type="submission" date="2024-10" db="EMBL/GenBank/DDBJ databases">
        <authorList>
            <person name="Kim D."/>
        </authorList>
    </citation>
    <scope>NUCLEOTIDE SEQUENCE [LARGE SCALE GENOMIC DNA]</scope>
    <source>
        <strain evidence="2">Taebaek</strain>
    </source>
</reference>
<feature type="compositionally biased region" description="Basic residues" evidence="1">
    <location>
        <begin position="93"/>
        <end position="120"/>
    </location>
</feature>
<dbReference type="Proteomes" id="UP001620645">
    <property type="component" value="Unassembled WGS sequence"/>
</dbReference>